<keyword evidence="2" id="KW-0723">Serine/threonine-protein kinase</keyword>
<dbReference type="GO" id="GO:0035556">
    <property type="term" value="P:intracellular signal transduction"/>
    <property type="evidence" value="ECO:0007669"/>
    <property type="project" value="TreeGrafter"/>
</dbReference>
<dbReference type="PANTHER" id="PTHR24356">
    <property type="entry name" value="SERINE/THREONINE-PROTEIN KINASE"/>
    <property type="match status" value="1"/>
</dbReference>
<dbReference type="AlphaFoldDB" id="A0A9W8V7L5"/>
<dbReference type="PROSITE" id="PS00108">
    <property type="entry name" value="PROTEIN_KINASE_ST"/>
    <property type="match status" value="1"/>
</dbReference>
<evidence type="ECO:0000256" key="7">
    <source>
        <dbReference type="ARBA" id="ARBA00047899"/>
    </source>
</evidence>
<keyword evidence="5" id="KW-0418">Kinase</keyword>
<dbReference type="SUPFAM" id="SSF56112">
    <property type="entry name" value="Protein kinase-like (PK-like)"/>
    <property type="match status" value="1"/>
</dbReference>
<evidence type="ECO:0000256" key="8">
    <source>
        <dbReference type="ARBA" id="ARBA00048679"/>
    </source>
</evidence>
<keyword evidence="4" id="KW-0547">Nucleotide-binding</keyword>
<dbReference type="GO" id="GO:0005524">
    <property type="term" value="F:ATP binding"/>
    <property type="evidence" value="ECO:0007669"/>
    <property type="project" value="UniProtKB-KW"/>
</dbReference>
<evidence type="ECO:0000313" key="11">
    <source>
        <dbReference type="Proteomes" id="UP001152087"/>
    </source>
</evidence>
<evidence type="ECO:0000256" key="6">
    <source>
        <dbReference type="ARBA" id="ARBA00022840"/>
    </source>
</evidence>
<dbReference type="PANTHER" id="PTHR24356:SF400">
    <property type="entry name" value="SERINE_THREONINE-PROTEIN KINASE CBK1"/>
    <property type="match status" value="1"/>
</dbReference>
<reference evidence="10" key="1">
    <citation type="submission" date="2022-09" db="EMBL/GenBank/DDBJ databases">
        <title>Fusarium specimens isolated from Avocado Roots.</title>
        <authorList>
            <person name="Stajich J."/>
            <person name="Roper C."/>
            <person name="Heimlech-Rivalta G."/>
        </authorList>
    </citation>
    <scope>NUCLEOTIDE SEQUENCE</scope>
    <source>
        <strain evidence="10">A02</strain>
    </source>
</reference>
<dbReference type="Gene3D" id="1.10.510.10">
    <property type="entry name" value="Transferase(Phosphotransferase) domain 1"/>
    <property type="match status" value="1"/>
</dbReference>
<sequence length="178" mass="20469">MEYMPGGDFLGLLIRQNILREHVAQFYIAEMILAVEEAHRLNFIHRDIKPDNFLISASSHLKISDFGLAFDDHWSHDAAYYNSHRYSLVRRLGININGDEADQKSSKDILKQFEWYQSLVSGLDRHGKYPLAKDDDLQSLIGWRNRHGNRTAARSVVGTSQYMAPEVVLGQQYDGRCD</sequence>
<dbReference type="Pfam" id="PF00069">
    <property type="entry name" value="Pkinase"/>
    <property type="match status" value="1"/>
</dbReference>
<dbReference type="GO" id="GO:0004674">
    <property type="term" value="F:protein serine/threonine kinase activity"/>
    <property type="evidence" value="ECO:0007669"/>
    <property type="project" value="UniProtKB-KW"/>
</dbReference>
<dbReference type="InterPro" id="IPR000719">
    <property type="entry name" value="Prot_kinase_dom"/>
</dbReference>
<dbReference type="OrthoDB" id="3638488at2759"/>
<proteinExistence type="predicted"/>
<dbReference type="InterPro" id="IPR050236">
    <property type="entry name" value="Ser_Thr_kinase_AGC"/>
</dbReference>
<keyword evidence="6" id="KW-0067">ATP-binding</keyword>
<dbReference type="EMBL" id="JAOQAV010000002">
    <property type="protein sequence ID" value="KAJ4196711.1"/>
    <property type="molecule type" value="Genomic_DNA"/>
</dbReference>
<evidence type="ECO:0000256" key="1">
    <source>
        <dbReference type="ARBA" id="ARBA00012513"/>
    </source>
</evidence>
<evidence type="ECO:0000259" key="9">
    <source>
        <dbReference type="PROSITE" id="PS50011"/>
    </source>
</evidence>
<dbReference type="EC" id="2.7.11.1" evidence="1"/>
<feature type="domain" description="Protein kinase" evidence="9">
    <location>
        <begin position="1"/>
        <end position="178"/>
    </location>
</feature>
<evidence type="ECO:0000256" key="3">
    <source>
        <dbReference type="ARBA" id="ARBA00022679"/>
    </source>
</evidence>
<evidence type="ECO:0000256" key="4">
    <source>
        <dbReference type="ARBA" id="ARBA00022741"/>
    </source>
</evidence>
<protein>
    <recommendedName>
        <fullName evidence="1">non-specific serine/threonine protein kinase</fullName>
        <ecNumber evidence="1">2.7.11.1</ecNumber>
    </recommendedName>
</protein>
<comment type="catalytic activity">
    <reaction evidence="8">
        <text>L-seryl-[protein] + ATP = O-phospho-L-seryl-[protein] + ADP + H(+)</text>
        <dbReference type="Rhea" id="RHEA:17989"/>
        <dbReference type="Rhea" id="RHEA-COMP:9863"/>
        <dbReference type="Rhea" id="RHEA-COMP:11604"/>
        <dbReference type="ChEBI" id="CHEBI:15378"/>
        <dbReference type="ChEBI" id="CHEBI:29999"/>
        <dbReference type="ChEBI" id="CHEBI:30616"/>
        <dbReference type="ChEBI" id="CHEBI:83421"/>
        <dbReference type="ChEBI" id="CHEBI:456216"/>
        <dbReference type="EC" id="2.7.11.1"/>
    </reaction>
</comment>
<dbReference type="InterPro" id="IPR008271">
    <property type="entry name" value="Ser/Thr_kinase_AS"/>
</dbReference>
<name>A0A9W8V7L5_9HYPO</name>
<comment type="caution">
    <text evidence="10">The sequence shown here is derived from an EMBL/GenBank/DDBJ whole genome shotgun (WGS) entry which is preliminary data.</text>
</comment>
<keyword evidence="3" id="KW-0808">Transferase</keyword>
<evidence type="ECO:0000256" key="2">
    <source>
        <dbReference type="ARBA" id="ARBA00022527"/>
    </source>
</evidence>
<accession>A0A9W8V7L5</accession>
<comment type="catalytic activity">
    <reaction evidence="7">
        <text>L-threonyl-[protein] + ATP = O-phospho-L-threonyl-[protein] + ADP + H(+)</text>
        <dbReference type="Rhea" id="RHEA:46608"/>
        <dbReference type="Rhea" id="RHEA-COMP:11060"/>
        <dbReference type="Rhea" id="RHEA-COMP:11605"/>
        <dbReference type="ChEBI" id="CHEBI:15378"/>
        <dbReference type="ChEBI" id="CHEBI:30013"/>
        <dbReference type="ChEBI" id="CHEBI:30616"/>
        <dbReference type="ChEBI" id="CHEBI:61977"/>
        <dbReference type="ChEBI" id="CHEBI:456216"/>
        <dbReference type="EC" id="2.7.11.1"/>
    </reaction>
</comment>
<dbReference type="Proteomes" id="UP001152087">
    <property type="component" value="Unassembled WGS sequence"/>
</dbReference>
<evidence type="ECO:0000256" key="5">
    <source>
        <dbReference type="ARBA" id="ARBA00022777"/>
    </source>
</evidence>
<keyword evidence="11" id="KW-1185">Reference proteome</keyword>
<organism evidence="10 11">
    <name type="scientific">Fusarium falciforme</name>
    <dbReference type="NCBI Taxonomy" id="195108"/>
    <lineage>
        <taxon>Eukaryota</taxon>
        <taxon>Fungi</taxon>
        <taxon>Dikarya</taxon>
        <taxon>Ascomycota</taxon>
        <taxon>Pezizomycotina</taxon>
        <taxon>Sordariomycetes</taxon>
        <taxon>Hypocreomycetidae</taxon>
        <taxon>Hypocreales</taxon>
        <taxon>Nectriaceae</taxon>
        <taxon>Fusarium</taxon>
        <taxon>Fusarium solani species complex</taxon>
    </lineage>
</organism>
<evidence type="ECO:0000313" key="10">
    <source>
        <dbReference type="EMBL" id="KAJ4196711.1"/>
    </source>
</evidence>
<dbReference type="InterPro" id="IPR011009">
    <property type="entry name" value="Kinase-like_dom_sf"/>
</dbReference>
<dbReference type="SMART" id="SM00220">
    <property type="entry name" value="S_TKc"/>
    <property type="match status" value="1"/>
</dbReference>
<gene>
    <name evidence="10" type="ORF">NW755_001485</name>
</gene>
<dbReference type="PROSITE" id="PS50011">
    <property type="entry name" value="PROTEIN_KINASE_DOM"/>
    <property type="match status" value="1"/>
</dbReference>